<organism evidence="11 12">
    <name type="scientific">Hypocrea jecorina (strain ATCC 56765 / BCRC 32924 / NRRL 11460 / Rut C-30)</name>
    <name type="common">Trichoderma reesei</name>
    <dbReference type="NCBI Taxonomy" id="1344414"/>
    <lineage>
        <taxon>Eukaryota</taxon>
        <taxon>Fungi</taxon>
        <taxon>Dikarya</taxon>
        <taxon>Ascomycota</taxon>
        <taxon>Pezizomycotina</taxon>
        <taxon>Sordariomycetes</taxon>
        <taxon>Hypocreomycetidae</taxon>
        <taxon>Hypocreales</taxon>
        <taxon>Hypocreaceae</taxon>
        <taxon>Trichoderma</taxon>
    </lineage>
</organism>
<dbReference type="InterPro" id="IPR002401">
    <property type="entry name" value="Cyt_P450_E_grp-I"/>
</dbReference>
<sequence length="518" mass="58585">MSNLALAQGIIVLIGVLVYALLFRKKSKSSLPLPPGPTPLPILGNIKDAPPPGAPEYEYWLTFKDKYGPISSITTLGQTIVLLHDEDVITEVLEKGSMKTAGRPRFPFAAMCGYDRFFALLQYGDQFRLYRRVVHQHFGTKSLVAQFADIQDVESKRFLWRVLKDPDNLFQHIKTEAAAIILQITYGYEIELDKPDPLVTLIEHVMTNFSEATVPFQWAVDFIPGLARLPDWFPGTGFKRIAREQRALHDASADVPYNFVVNQMSNGTNQESFASKLITAYRNQGKEADDQIFEYIKWVTSNVYGGGADTTVSSLMSFVLGMVLHPEVQQKAQEEIDRVIGSDRLPSHSDRENLPYVDGIATEDIIVRGYRIPKGSYILPGSWWLLHDPKRYPEPLRFAPERYMEPRNEPDPSFHAFGYGRRVCPGRFLAQDSLFVTISRTLAVFTIGKAVRDGKPVDVEWKHTPGLIDHPVEFPYSIVPRSEKHAEMIRRVEVDHPWKGGSSGEALQGVEILDKLRK</sequence>
<dbReference type="EMBL" id="KI911139">
    <property type="protein sequence ID" value="ETS06284.1"/>
    <property type="molecule type" value="Genomic_DNA"/>
</dbReference>
<evidence type="ECO:0000256" key="6">
    <source>
        <dbReference type="ARBA" id="ARBA00023004"/>
    </source>
</evidence>
<feature type="transmembrane region" description="Helical" evidence="10">
    <location>
        <begin position="6"/>
        <end position="23"/>
    </location>
</feature>
<comment type="similarity">
    <text evidence="2 9">Belongs to the cytochrome P450 family.</text>
</comment>
<dbReference type="KEGG" id="trr:M419DRAFT_69614"/>
<dbReference type="SUPFAM" id="SSF48264">
    <property type="entry name" value="Cytochrome P450"/>
    <property type="match status" value="1"/>
</dbReference>
<evidence type="ECO:0000256" key="5">
    <source>
        <dbReference type="ARBA" id="ARBA00023002"/>
    </source>
</evidence>
<dbReference type="PROSITE" id="PS00086">
    <property type="entry name" value="CYTOCHROME_P450"/>
    <property type="match status" value="1"/>
</dbReference>
<dbReference type="GO" id="GO:0004497">
    <property type="term" value="F:monooxygenase activity"/>
    <property type="evidence" value="ECO:0007669"/>
    <property type="project" value="UniProtKB-KW"/>
</dbReference>
<dbReference type="GO" id="GO:0005506">
    <property type="term" value="F:iron ion binding"/>
    <property type="evidence" value="ECO:0007669"/>
    <property type="project" value="InterPro"/>
</dbReference>
<dbReference type="GO" id="GO:0016705">
    <property type="term" value="F:oxidoreductase activity, acting on paired donors, with incorporation or reduction of molecular oxygen"/>
    <property type="evidence" value="ECO:0007669"/>
    <property type="project" value="InterPro"/>
</dbReference>
<evidence type="ECO:0000256" key="3">
    <source>
        <dbReference type="ARBA" id="ARBA00022617"/>
    </source>
</evidence>
<evidence type="ECO:0000256" key="1">
    <source>
        <dbReference type="ARBA" id="ARBA00001971"/>
    </source>
</evidence>
<dbReference type="InterPro" id="IPR001128">
    <property type="entry name" value="Cyt_P450"/>
</dbReference>
<gene>
    <name evidence="11" type="ORF">M419DRAFT_69614</name>
</gene>
<keyword evidence="10" id="KW-1133">Transmembrane helix</keyword>
<proteinExistence type="inferred from homology"/>
<evidence type="ECO:0000256" key="8">
    <source>
        <dbReference type="PIRSR" id="PIRSR602401-1"/>
    </source>
</evidence>
<dbReference type="CDD" id="cd11065">
    <property type="entry name" value="CYP64-like"/>
    <property type="match status" value="1"/>
</dbReference>
<dbReference type="InterPro" id="IPR017972">
    <property type="entry name" value="Cyt_P450_CS"/>
</dbReference>
<dbReference type="PRINTS" id="PR00463">
    <property type="entry name" value="EP450I"/>
</dbReference>
<evidence type="ECO:0000256" key="2">
    <source>
        <dbReference type="ARBA" id="ARBA00010617"/>
    </source>
</evidence>
<keyword evidence="6 8" id="KW-0408">Iron</keyword>
<dbReference type="Proteomes" id="UP000024376">
    <property type="component" value="Unassembled WGS sequence"/>
</dbReference>
<dbReference type="InterPro" id="IPR050364">
    <property type="entry name" value="Cytochrome_P450_fung"/>
</dbReference>
<feature type="binding site" description="axial binding residue" evidence="8">
    <location>
        <position position="424"/>
    </location>
    <ligand>
        <name>heme</name>
        <dbReference type="ChEBI" id="CHEBI:30413"/>
    </ligand>
    <ligandPart>
        <name>Fe</name>
        <dbReference type="ChEBI" id="CHEBI:18248"/>
    </ligandPart>
</feature>
<comment type="cofactor">
    <cofactor evidence="1 8">
        <name>heme</name>
        <dbReference type="ChEBI" id="CHEBI:30413"/>
    </cofactor>
</comment>
<keyword evidence="10" id="KW-0472">Membrane</keyword>
<reference evidence="12" key="1">
    <citation type="journal article" date="2013" name="Ind. Biotechnol.">
        <title>Comparative genomics analysis of Trichoderma reesei strains.</title>
        <authorList>
            <person name="Koike H."/>
            <person name="Aerts A."/>
            <person name="LaButti K."/>
            <person name="Grigoriev I.V."/>
            <person name="Baker S.E."/>
        </authorList>
    </citation>
    <scope>NUCLEOTIDE SEQUENCE [LARGE SCALE GENOMIC DNA]</scope>
    <source>
        <strain evidence="12">ATCC 56765 / BCRC 32924 / NRRL 11460 / Rut C-30</strain>
    </source>
</reference>
<evidence type="ECO:0000313" key="11">
    <source>
        <dbReference type="EMBL" id="ETS06284.1"/>
    </source>
</evidence>
<evidence type="ECO:0000313" key="12">
    <source>
        <dbReference type="Proteomes" id="UP000024376"/>
    </source>
</evidence>
<keyword evidence="7 9" id="KW-0503">Monooxygenase</keyword>
<evidence type="ECO:0000256" key="10">
    <source>
        <dbReference type="SAM" id="Phobius"/>
    </source>
</evidence>
<keyword evidence="4 8" id="KW-0479">Metal-binding</keyword>
<dbReference type="HOGENOM" id="CLU_001570_2_3_1"/>
<dbReference type="InterPro" id="IPR036396">
    <property type="entry name" value="Cyt_P450_sf"/>
</dbReference>
<name>A0A024SJJ1_HYPJR</name>
<dbReference type="PRINTS" id="PR00385">
    <property type="entry name" value="P450"/>
</dbReference>
<dbReference type="PANTHER" id="PTHR46300">
    <property type="entry name" value="P450, PUTATIVE (EUROFUNG)-RELATED-RELATED"/>
    <property type="match status" value="1"/>
</dbReference>
<dbReference type="PANTHER" id="PTHR46300:SF7">
    <property type="entry name" value="P450, PUTATIVE (EUROFUNG)-RELATED"/>
    <property type="match status" value="1"/>
</dbReference>
<dbReference type="AlphaFoldDB" id="A0A024SJJ1"/>
<evidence type="ECO:0000256" key="7">
    <source>
        <dbReference type="ARBA" id="ARBA00023033"/>
    </source>
</evidence>
<evidence type="ECO:0000256" key="4">
    <source>
        <dbReference type="ARBA" id="ARBA00022723"/>
    </source>
</evidence>
<dbReference type="OrthoDB" id="2789670at2759"/>
<accession>A0A024SJJ1</accession>
<protein>
    <submittedName>
        <fullName evidence="11">Cytochrome P450</fullName>
    </submittedName>
</protein>
<evidence type="ECO:0000256" key="9">
    <source>
        <dbReference type="RuleBase" id="RU000461"/>
    </source>
</evidence>
<dbReference type="Gene3D" id="1.10.630.10">
    <property type="entry name" value="Cytochrome P450"/>
    <property type="match status" value="1"/>
</dbReference>
<keyword evidence="3 8" id="KW-0349">Heme</keyword>
<keyword evidence="10" id="KW-0812">Transmembrane</keyword>
<keyword evidence="5 9" id="KW-0560">Oxidoreductase</keyword>
<dbReference type="Pfam" id="PF00067">
    <property type="entry name" value="p450"/>
    <property type="match status" value="2"/>
</dbReference>
<dbReference type="GO" id="GO:0020037">
    <property type="term" value="F:heme binding"/>
    <property type="evidence" value="ECO:0007669"/>
    <property type="project" value="InterPro"/>
</dbReference>